<keyword evidence="3" id="KW-1185">Reference proteome</keyword>
<dbReference type="Proteomes" id="UP000053647">
    <property type="component" value="Unassembled WGS sequence"/>
</dbReference>
<gene>
    <name evidence="2" type="ORF">PAXINDRAFT_18008</name>
</gene>
<dbReference type="EMBL" id="KN819539">
    <property type="protein sequence ID" value="KIJ08883.1"/>
    <property type="molecule type" value="Genomic_DNA"/>
</dbReference>
<dbReference type="AlphaFoldDB" id="A0A0C9TCY8"/>
<evidence type="ECO:0000256" key="1">
    <source>
        <dbReference type="SAM" id="MobiDB-lite"/>
    </source>
</evidence>
<protein>
    <submittedName>
        <fullName evidence="2">Uncharacterized protein</fullName>
    </submittedName>
</protein>
<dbReference type="HOGENOM" id="CLU_026452_1_0_1"/>
<feature type="compositionally biased region" description="Acidic residues" evidence="1">
    <location>
        <begin position="391"/>
        <end position="407"/>
    </location>
</feature>
<sequence>MPRSSFTEEQITILEGVLDEYREIAGKEKVKRKEAIVTWVTQQFVTVHHKNDIEAMKKLQNSVRNWLNNRSRELTDEEEYFQKTNWFTMFTSENGDQIKEETQKLTEVAPGSPGYVQYWRKAASALSKTLSDAERQTYVDMAVEWNTKGVPKDVQMKMMMFWGYESDGEIFQGIHDHNDSLDDGLALKKSAFNATKQASLPTVADPKKKFEVKKAEDGHWDLPVEDFLAASLEQQKRLIRDFMNLCWQEMVGQKGSTPFSKMTKDLRDFIDLDARYLPDKPSLEIKDPSHMSKDNVECLLRHWKERQKNQFLQPIFTFKGTSKQSRKMTERILPNISQVTSYNVIATPSEASRLTTMPAVSPPNNSPRSVAEVSKPIALSFLQTEYHDGLIDDSSDESSSDSDESENAVDLWQSPNQQCATVEGQIEFLRLLSDRNEYLGLINVLNLTQVRTGSVEDTLPGRLDWKYDDFHLPPEGHMWSAKHESAFGSDLSGATGELPPVPSTFQPPSILSNASSVEPALTHVLLAAEPVHPYTIPALRPSGSVLVHPNTPADVKGKWHEARDFMLCLSSDKQYRQLVMVLVLEQINNSGSPDQDCARSVLLSDFTWDNLSHHAGDVPHQSWAMALKAISLVGLSDTSGERHGRWYITLHVAFVGMVLHNVTMSKSTSVMCAYPSVPSFVASTRITDLCITDAMQWCKALRRTIVKGLQHKPTAQKRPKPVIEIPARPAAKKPWQDITQEPVTAVRPTRI</sequence>
<evidence type="ECO:0000313" key="3">
    <source>
        <dbReference type="Proteomes" id="UP000053647"/>
    </source>
</evidence>
<reference evidence="3" key="2">
    <citation type="submission" date="2015-01" db="EMBL/GenBank/DDBJ databases">
        <title>Evolutionary Origins and Diversification of the Mycorrhizal Mutualists.</title>
        <authorList>
            <consortium name="DOE Joint Genome Institute"/>
            <consortium name="Mycorrhizal Genomics Consortium"/>
            <person name="Kohler A."/>
            <person name="Kuo A."/>
            <person name="Nagy L.G."/>
            <person name="Floudas D."/>
            <person name="Copeland A."/>
            <person name="Barry K.W."/>
            <person name="Cichocki N."/>
            <person name="Veneault-Fourrey C."/>
            <person name="LaButti K."/>
            <person name="Lindquist E.A."/>
            <person name="Lipzen A."/>
            <person name="Lundell T."/>
            <person name="Morin E."/>
            <person name="Murat C."/>
            <person name="Riley R."/>
            <person name="Ohm R."/>
            <person name="Sun H."/>
            <person name="Tunlid A."/>
            <person name="Henrissat B."/>
            <person name="Grigoriev I.V."/>
            <person name="Hibbett D.S."/>
            <person name="Martin F."/>
        </authorList>
    </citation>
    <scope>NUCLEOTIDE SEQUENCE [LARGE SCALE GENOMIC DNA]</scope>
    <source>
        <strain evidence="3">ATCC 200175</strain>
    </source>
</reference>
<organism evidence="2 3">
    <name type="scientific">Paxillus involutus ATCC 200175</name>
    <dbReference type="NCBI Taxonomy" id="664439"/>
    <lineage>
        <taxon>Eukaryota</taxon>
        <taxon>Fungi</taxon>
        <taxon>Dikarya</taxon>
        <taxon>Basidiomycota</taxon>
        <taxon>Agaricomycotina</taxon>
        <taxon>Agaricomycetes</taxon>
        <taxon>Agaricomycetidae</taxon>
        <taxon>Boletales</taxon>
        <taxon>Paxilineae</taxon>
        <taxon>Paxillaceae</taxon>
        <taxon>Paxillus</taxon>
    </lineage>
</organism>
<accession>A0A0C9TCY8</accession>
<evidence type="ECO:0000313" key="2">
    <source>
        <dbReference type="EMBL" id="KIJ08883.1"/>
    </source>
</evidence>
<dbReference type="OrthoDB" id="2675320at2759"/>
<proteinExistence type="predicted"/>
<reference evidence="2 3" key="1">
    <citation type="submission" date="2014-06" db="EMBL/GenBank/DDBJ databases">
        <authorList>
            <consortium name="DOE Joint Genome Institute"/>
            <person name="Kuo A."/>
            <person name="Kohler A."/>
            <person name="Nagy L.G."/>
            <person name="Floudas D."/>
            <person name="Copeland A."/>
            <person name="Barry K.W."/>
            <person name="Cichocki N."/>
            <person name="Veneault-Fourrey C."/>
            <person name="LaButti K."/>
            <person name="Lindquist E.A."/>
            <person name="Lipzen A."/>
            <person name="Lundell T."/>
            <person name="Morin E."/>
            <person name="Murat C."/>
            <person name="Sun H."/>
            <person name="Tunlid A."/>
            <person name="Henrissat B."/>
            <person name="Grigoriev I.V."/>
            <person name="Hibbett D.S."/>
            <person name="Martin F."/>
            <person name="Nordberg H.P."/>
            <person name="Cantor M.N."/>
            <person name="Hua S.X."/>
        </authorList>
    </citation>
    <scope>NUCLEOTIDE SEQUENCE [LARGE SCALE GENOMIC DNA]</scope>
    <source>
        <strain evidence="2 3">ATCC 200175</strain>
    </source>
</reference>
<name>A0A0C9TCY8_PAXIN</name>
<feature type="region of interest" description="Disordered" evidence="1">
    <location>
        <begin position="731"/>
        <end position="751"/>
    </location>
</feature>
<feature type="region of interest" description="Disordered" evidence="1">
    <location>
        <begin position="390"/>
        <end position="410"/>
    </location>
</feature>